<proteinExistence type="predicted"/>
<keyword evidence="3" id="KW-1185">Reference proteome</keyword>
<gene>
    <name evidence="2" type="ORF">STAS_02966</name>
</gene>
<evidence type="ECO:0000313" key="2">
    <source>
        <dbReference type="EMBL" id="GER27268.1"/>
    </source>
</evidence>
<dbReference type="GO" id="GO:0000428">
    <property type="term" value="C:DNA-directed RNA polymerase complex"/>
    <property type="evidence" value="ECO:0007669"/>
    <property type="project" value="UniProtKB-KW"/>
</dbReference>
<protein>
    <submittedName>
        <fullName evidence="2">DNA-directed RNA polymerase subunit beta</fullName>
    </submittedName>
</protein>
<keyword evidence="2" id="KW-0804">Transcription</keyword>
<evidence type="ECO:0000256" key="1">
    <source>
        <dbReference type="SAM" id="MobiDB-lite"/>
    </source>
</evidence>
<evidence type="ECO:0000313" key="3">
    <source>
        <dbReference type="Proteomes" id="UP000325081"/>
    </source>
</evidence>
<comment type="caution">
    <text evidence="2">The sequence shown here is derived from an EMBL/GenBank/DDBJ whole genome shotgun (WGS) entry which is preliminary data.</text>
</comment>
<feature type="region of interest" description="Disordered" evidence="1">
    <location>
        <begin position="1"/>
        <end position="21"/>
    </location>
</feature>
<reference evidence="3" key="1">
    <citation type="journal article" date="2019" name="Curr. Biol.">
        <title>Genome Sequence of Striga asiatica Provides Insight into the Evolution of Plant Parasitism.</title>
        <authorList>
            <person name="Yoshida S."/>
            <person name="Kim S."/>
            <person name="Wafula E.K."/>
            <person name="Tanskanen J."/>
            <person name="Kim Y.M."/>
            <person name="Honaas L."/>
            <person name="Yang Z."/>
            <person name="Spallek T."/>
            <person name="Conn C.E."/>
            <person name="Ichihashi Y."/>
            <person name="Cheong K."/>
            <person name="Cui S."/>
            <person name="Der J.P."/>
            <person name="Gundlach H."/>
            <person name="Jiao Y."/>
            <person name="Hori C."/>
            <person name="Ishida J.K."/>
            <person name="Kasahara H."/>
            <person name="Kiba T."/>
            <person name="Kim M.S."/>
            <person name="Koo N."/>
            <person name="Laohavisit A."/>
            <person name="Lee Y.H."/>
            <person name="Lumba S."/>
            <person name="McCourt P."/>
            <person name="Mortimer J.C."/>
            <person name="Mutuku J.M."/>
            <person name="Nomura T."/>
            <person name="Sasaki-Sekimoto Y."/>
            <person name="Seto Y."/>
            <person name="Wang Y."/>
            <person name="Wakatake T."/>
            <person name="Sakakibara H."/>
            <person name="Demura T."/>
            <person name="Yamaguchi S."/>
            <person name="Yoneyama K."/>
            <person name="Manabe R.I."/>
            <person name="Nelson D.C."/>
            <person name="Schulman A.H."/>
            <person name="Timko M.P."/>
            <person name="dePamphilis C.W."/>
            <person name="Choi D."/>
            <person name="Shirasu K."/>
        </authorList>
    </citation>
    <scope>NUCLEOTIDE SEQUENCE [LARGE SCALE GENOMIC DNA]</scope>
    <source>
        <strain evidence="3">cv. UVA1</strain>
    </source>
</reference>
<organism evidence="2 3">
    <name type="scientific">Striga asiatica</name>
    <name type="common">Asiatic witchweed</name>
    <name type="synonym">Buchnera asiatica</name>
    <dbReference type="NCBI Taxonomy" id="4170"/>
    <lineage>
        <taxon>Eukaryota</taxon>
        <taxon>Viridiplantae</taxon>
        <taxon>Streptophyta</taxon>
        <taxon>Embryophyta</taxon>
        <taxon>Tracheophyta</taxon>
        <taxon>Spermatophyta</taxon>
        <taxon>Magnoliopsida</taxon>
        <taxon>eudicotyledons</taxon>
        <taxon>Gunneridae</taxon>
        <taxon>Pentapetalae</taxon>
        <taxon>asterids</taxon>
        <taxon>lamiids</taxon>
        <taxon>Lamiales</taxon>
        <taxon>Orobanchaceae</taxon>
        <taxon>Buchnereae</taxon>
        <taxon>Striga</taxon>
    </lineage>
</organism>
<keyword evidence="2" id="KW-0240">DNA-directed RNA polymerase</keyword>
<accession>A0A5A7P480</accession>
<name>A0A5A7P480_STRAF</name>
<dbReference type="EMBL" id="BKCP01001669">
    <property type="protein sequence ID" value="GER27268.1"/>
    <property type="molecule type" value="Genomic_DNA"/>
</dbReference>
<dbReference type="AlphaFoldDB" id="A0A5A7P480"/>
<sequence>MAAGKRVAGRPIWPQPPRRRAARKVHLPFDVHFSHPSHRRRRCSAASPPHTSICLPTSPSHSAAVAEPPHTLLCPPSSTYNSPSAVSDSTAQPHLPTAVHFLQPRLPSPMFAGCCFKKDTGEPLR</sequence>
<dbReference type="Proteomes" id="UP000325081">
    <property type="component" value="Unassembled WGS sequence"/>
</dbReference>